<dbReference type="AlphaFoldDB" id="A0A0R3WG49"/>
<dbReference type="WBParaSite" id="TASK_0000984201-mRNA-1">
    <property type="protein sequence ID" value="TASK_0000984201-mRNA-1"/>
    <property type="gene ID" value="TASK_0000984201"/>
</dbReference>
<dbReference type="Proteomes" id="UP000282613">
    <property type="component" value="Unassembled WGS sequence"/>
</dbReference>
<accession>A0A0R3WG49</accession>
<dbReference type="SUPFAM" id="SSF55200">
    <property type="entry name" value="Translation initiation factor IF3, C-terminal domain"/>
    <property type="match status" value="1"/>
</dbReference>
<evidence type="ECO:0000313" key="2">
    <source>
        <dbReference type="Proteomes" id="UP000282613"/>
    </source>
</evidence>
<evidence type="ECO:0000313" key="1">
    <source>
        <dbReference type="EMBL" id="VDK45985.1"/>
    </source>
</evidence>
<dbReference type="Gene3D" id="3.30.110.10">
    <property type="entry name" value="Translation initiation factor 3 (IF-3), C-terminal domain"/>
    <property type="match status" value="1"/>
</dbReference>
<dbReference type="GO" id="GO:0006413">
    <property type="term" value="P:translational initiation"/>
    <property type="evidence" value="ECO:0007669"/>
    <property type="project" value="InterPro"/>
</dbReference>
<dbReference type="EMBL" id="UYRS01019567">
    <property type="protein sequence ID" value="VDK45985.1"/>
    <property type="molecule type" value="Genomic_DNA"/>
</dbReference>
<name>A0A0R3WG49_TAEAS</name>
<evidence type="ECO:0000313" key="3">
    <source>
        <dbReference type="WBParaSite" id="TASK_0000984201-mRNA-1"/>
    </source>
</evidence>
<dbReference type="InterPro" id="IPR036788">
    <property type="entry name" value="T_IF-3_C_sf"/>
</dbReference>
<keyword evidence="2" id="KW-1185">Reference proteome</keyword>
<proteinExistence type="predicted"/>
<dbReference type="OrthoDB" id="6256931at2759"/>
<organism evidence="3">
    <name type="scientific">Taenia asiatica</name>
    <name type="common">Asian tapeworm</name>
    <dbReference type="NCBI Taxonomy" id="60517"/>
    <lineage>
        <taxon>Eukaryota</taxon>
        <taxon>Metazoa</taxon>
        <taxon>Spiralia</taxon>
        <taxon>Lophotrochozoa</taxon>
        <taxon>Platyhelminthes</taxon>
        <taxon>Cestoda</taxon>
        <taxon>Eucestoda</taxon>
        <taxon>Cyclophyllidea</taxon>
        <taxon>Taeniidae</taxon>
        <taxon>Taenia</taxon>
    </lineage>
</organism>
<reference evidence="3" key="1">
    <citation type="submission" date="2017-02" db="UniProtKB">
        <authorList>
            <consortium name="WormBaseParasite"/>
        </authorList>
    </citation>
    <scope>IDENTIFICATION</scope>
</reference>
<dbReference type="STRING" id="60517.A0A0R3WG49"/>
<gene>
    <name evidence="1" type="ORF">TASK_LOCUS9843</name>
</gene>
<sequence length="253" mass="28329">MLRTLRYLTEISWAIGSRRSLLLSLSQRRKGSIEQRRDQILRESEALGVLAKNATVRVCLSPDLSEGLREDFPPAGGEPVEVKSSFLKDFLRNENVTIKVIEDNGTLPLLQVGPILDTGGCVSGSALTSPRGKLIRLRTTIDDHMMDVKVRQISELLAKGHEVTVSVRLPLKQMRHLTDSPVLSEEQRLLVKKARGQLALVPRLHPGCFFFQKLYDSSAQRFTNAFKGCTSKPPKLIQNNDLQEFTIVLCGQR</sequence>
<protein>
    <submittedName>
        <fullName evidence="3">Mitochondrial ribosomal protein L1</fullName>
    </submittedName>
</protein>
<reference evidence="1 2" key="2">
    <citation type="submission" date="2018-11" db="EMBL/GenBank/DDBJ databases">
        <authorList>
            <consortium name="Pathogen Informatics"/>
        </authorList>
    </citation>
    <scope>NUCLEOTIDE SEQUENCE [LARGE SCALE GENOMIC DNA]</scope>
</reference>